<sequence>MINSLSLKVRQVKKIGIDARFFGPRDKGLGRYTENLVRNLEKIDPQNQYFIFLRKKREKDYRPANPNFKKISVRFPFSRLLKKYNLDLMHFTFYKVPFFYKKGFVLTVHDLTWQRFPIFNPLKRLIYKMGFRSALRRAGKIIAVSEYVKKDIVKTYPAKNGVSAVNPDKIEVIYEGVG</sequence>
<evidence type="ECO:0000313" key="4">
    <source>
        <dbReference type="Proteomes" id="UP000231648"/>
    </source>
</evidence>
<dbReference type="SUPFAM" id="SSF53756">
    <property type="entry name" value="UDP-Glycosyltransferase/glycogen phosphorylase"/>
    <property type="match status" value="1"/>
</dbReference>
<evidence type="ECO:0000313" key="3">
    <source>
        <dbReference type="EMBL" id="PJE57577.1"/>
    </source>
</evidence>
<dbReference type="PANTHER" id="PTHR46401:SF2">
    <property type="entry name" value="GLYCOSYLTRANSFERASE WBBK-RELATED"/>
    <property type="match status" value="1"/>
</dbReference>
<evidence type="ECO:0000256" key="1">
    <source>
        <dbReference type="ARBA" id="ARBA00022679"/>
    </source>
</evidence>
<proteinExistence type="predicted"/>
<dbReference type="GO" id="GO:0016757">
    <property type="term" value="F:glycosyltransferase activity"/>
    <property type="evidence" value="ECO:0007669"/>
    <property type="project" value="TreeGrafter"/>
</dbReference>
<dbReference type="Proteomes" id="UP000231648">
    <property type="component" value="Unassembled WGS sequence"/>
</dbReference>
<dbReference type="EMBL" id="PFDX01000012">
    <property type="protein sequence ID" value="PJE57577.1"/>
    <property type="molecule type" value="Genomic_DNA"/>
</dbReference>
<protein>
    <recommendedName>
        <fullName evidence="2">Glycosyltransferase subfamily 4-like N-terminal domain-containing protein</fullName>
    </recommendedName>
</protein>
<dbReference type="InterPro" id="IPR028098">
    <property type="entry name" value="Glyco_trans_4-like_N"/>
</dbReference>
<reference evidence="4" key="1">
    <citation type="submission" date="2017-09" db="EMBL/GenBank/DDBJ databases">
        <title>Depth-based differentiation of microbial function through sediment-hosted aquifers and enrichment of novel symbionts in the deep terrestrial subsurface.</title>
        <authorList>
            <person name="Probst A.J."/>
            <person name="Ladd B."/>
            <person name="Jarett J.K."/>
            <person name="Geller-Mcgrath D.E."/>
            <person name="Sieber C.M.K."/>
            <person name="Emerson J.B."/>
            <person name="Anantharaman K."/>
            <person name="Thomas B.C."/>
            <person name="Malmstrom R."/>
            <person name="Stieglmeier M."/>
            <person name="Klingl A."/>
            <person name="Woyke T."/>
            <person name="Ryan C.M."/>
            <person name="Banfield J.F."/>
        </authorList>
    </citation>
    <scope>NUCLEOTIDE SEQUENCE [LARGE SCALE GENOMIC DNA]</scope>
</reference>
<dbReference type="GO" id="GO:0009103">
    <property type="term" value="P:lipopolysaccharide biosynthetic process"/>
    <property type="evidence" value="ECO:0007669"/>
    <property type="project" value="TreeGrafter"/>
</dbReference>
<dbReference type="Gene3D" id="3.40.50.2000">
    <property type="entry name" value="Glycogen Phosphorylase B"/>
    <property type="match status" value="1"/>
</dbReference>
<keyword evidence="1" id="KW-0808">Transferase</keyword>
<comment type="caution">
    <text evidence="3">The sequence shown here is derived from an EMBL/GenBank/DDBJ whole genome shotgun (WGS) entry which is preliminary data.</text>
</comment>
<gene>
    <name evidence="3" type="ORF">COU82_00980</name>
</gene>
<accession>A0A2M8KCD2</accession>
<dbReference type="Pfam" id="PF13439">
    <property type="entry name" value="Glyco_transf_4"/>
    <property type="match status" value="1"/>
</dbReference>
<feature type="domain" description="Glycosyltransferase subfamily 4-like N-terminal" evidence="2">
    <location>
        <begin position="28"/>
        <end position="177"/>
    </location>
</feature>
<name>A0A2M8KCD2_9BACT</name>
<dbReference type="PANTHER" id="PTHR46401">
    <property type="entry name" value="GLYCOSYLTRANSFERASE WBBK-RELATED"/>
    <property type="match status" value="1"/>
</dbReference>
<organism evidence="3 4">
    <name type="scientific">Candidatus Portnoybacteria bacterium CG10_big_fil_rev_8_21_14_0_10_38_18</name>
    <dbReference type="NCBI Taxonomy" id="1974813"/>
    <lineage>
        <taxon>Bacteria</taxon>
        <taxon>Candidatus Portnoyibacteriota</taxon>
    </lineage>
</organism>
<dbReference type="AlphaFoldDB" id="A0A2M8KCD2"/>
<evidence type="ECO:0000259" key="2">
    <source>
        <dbReference type="Pfam" id="PF13439"/>
    </source>
</evidence>